<dbReference type="KEGG" id="pamo:BAR1_03985"/>
<dbReference type="CDD" id="cd06171">
    <property type="entry name" value="Sigma70_r4"/>
    <property type="match status" value="1"/>
</dbReference>
<proteinExistence type="inferred from homology"/>
<keyword evidence="3" id="KW-0731">Sigma factor</keyword>
<name>A0A347ULF5_9RHOB</name>
<sequence>MPEFRSQLQDCLPDLWRYAYALTRDRNMADDLVQDCAERALRKRDLWKQTGALKPWLMKMLLNLYRNQLRTQSRRPQLVAMDDMHHDPAAPDALDQKLALSQTARAMKKLPDDQREALLLIVLGGVSYKQAAVALNVPLGTLMSRLGRARAKLRELMADAPTADLKGAS</sequence>
<reference evidence="7 8" key="1">
    <citation type="submission" date="2018-09" db="EMBL/GenBank/DDBJ databases">
        <title>Profundibacter amoris BAR1 gen. nov., sp. nov., a new member of the Roseobacter clade isolated at Lokis Castle Vent Field on the Arctic Mid-Oceanic Ridge.</title>
        <authorList>
            <person name="Le Moine Bauer S."/>
            <person name="Sjoeberg A.G."/>
            <person name="L'Haridon S."/>
            <person name="Stokke R."/>
            <person name="Roalkvam I."/>
            <person name="Steen I.H."/>
            <person name="Dahle H."/>
        </authorList>
    </citation>
    <scope>NUCLEOTIDE SEQUENCE [LARGE SCALE GENOMIC DNA]</scope>
    <source>
        <strain evidence="7 8">BAR1</strain>
    </source>
</reference>
<dbReference type="InterPro" id="IPR013249">
    <property type="entry name" value="RNA_pol_sigma70_r4_t2"/>
</dbReference>
<keyword evidence="4" id="KW-0804">Transcription</keyword>
<dbReference type="InterPro" id="IPR039425">
    <property type="entry name" value="RNA_pol_sigma-70-like"/>
</dbReference>
<evidence type="ECO:0000256" key="1">
    <source>
        <dbReference type="ARBA" id="ARBA00010641"/>
    </source>
</evidence>
<dbReference type="Pfam" id="PF08281">
    <property type="entry name" value="Sigma70_r4_2"/>
    <property type="match status" value="1"/>
</dbReference>
<dbReference type="SUPFAM" id="SSF88659">
    <property type="entry name" value="Sigma3 and sigma4 domains of RNA polymerase sigma factors"/>
    <property type="match status" value="1"/>
</dbReference>
<evidence type="ECO:0000256" key="2">
    <source>
        <dbReference type="ARBA" id="ARBA00023015"/>
    </source>
</evidence>
<dbReference type="OrthoDB" id="9803470at2"/>
<keyword evidence="8" id="KW-1185">Reference proteome</keyword>
<accession>A0A347ULF5</accession>
<evidence type="ECO:0000313" key="8">
    <source>
        <dbReference type="Proteomes" id="UP000261704"/>
    </source>
</evidence>
<dbReference type="GO" id="GO:0016987">
    <property type="term" value="F:sigma factor activity"/>
    <property type="evidence" value="ECO:0007669"/>
    <property type="project" value="UniProtKB-KW"/>
</dbReference>
<dbReference type="InterPro" id="IPR014284">
    <property type="entry name" value="RNA_pol_sigma-70_dom"/>
</dbReference>
<dbReference type="InterPro" id="IPR053866">
    <property type="entry name" value="PhyR_sigma2"/>
</dbReference>
<dbReference type="PANTHER" id="PTHR43133">
    <property type="entry name" value="RNA POLYMERASE ECF-TYPE SIGMA FACTO"/>
    <property type="match status" value="1"/>
</dbReference>
<dbReference type="RefSeq" id="WP_118944334.1">
    <property type="nucleotide sequence ID" value="NZ_CP032125.1"/>
</dbReference>
<evidence type="ECO:0000259" key="6">
    <source>
        <dbReference type="Pfam" id="PF22029"/>
    </source>
</evidence>
<comment type="similarity">
    <text evidence="1">Belongs to the sigma-70 factor family. ECF subfamily.</text>
</comment>
<protein>
    <submittedName>
        <fullName evidence="7">RNA polymerase sigma factor</fullName>
    </submittedName>
</protein>
<evidence type="ECO:0000259" key="5">
    <source>
        <dbReference type="Pfam" id="PF08281"/>
    </source>
</evidence>
<dbReference type="GO" id="GO:0003677">
    <property type="term" value="F:DNA binding"/>
    <property type="evidence" value="ECO:0007669"/>
    <property type="project" value="InterPro"/>
</dbReference>
<dbReference type="PANTHER" id="PTHR43133:SF25">
    <property type="entry name" value="RNA POLYMERASE SIGMA FACTOR RFAY-RELATED"/>
    <property type="match status" value="1"/>
</dbReference>
<keyword evidence="2" id="KW-0805">Transcription regulation</keyword>
<feature type="domain" description="PhyR sigma2" evidence="6">
    <location>
        <begin position="9"/>
        <end position="61"/>
    </location>
</feature>
<dbReference type="InterPro" id="IPR013324">
    <property type="entry name" value="RNA_pol_sigma_r3/r4-like"/>
</dbReference>
<dbReference type="Proteomes" id="UP000261704">
    <property type="component" value="Chromosome"/>
</dbReference>
<evidence type="ECO:0000256" key="3">
    <source>
        <dbReference type="ARBA" id="ARBA00023082"/>
    </source>
</evidence>
<dbReference type="InterPro" id="IPR013325">
    <property type="entry name" value="RNA_pol_sigma_r2"/>
</dbReference>
<dbReference type="SUPFAM" id="SSF88946">
    <property type="entry name" value="Sigma2 domain of RNA polymerase sigma factors"/>
    <property type="match status" value="1"/>
</dbReference>
<dbReference type="InterPro" id="IPR036388">
    <property type="entry name" value="WH-like_DNA-bd_sf"/>
</dbReference>
<dbReference type="AlphaFoldDB" id="A0A347ULF5"/>
<dbReference type="GO" id="GO:0006352">
    <property type="term" value="P:DNA-templated transcription initiation"/>
    <property type="evidence" value="ECO:0007669"/>
    <property type="project" value="InterPro"/>
</dbReference>
<dbReference type="Gene3D" id="1.10.1740.10">
    <property type="match status" value="1"/>
</dbReference>
<dbReference type="EMBL" id="CP032125">
    <property type="protein sequence ID" value="AXX99683.1"/>
    <property type="molecule type" value="Genomic_DNA"/>
</dbReference>
<organism evidence="7 8">
    <name type="scientific">Profundibacter amoris</name>
    <dbReference type="NCBI Taxonomy" id="2171755"/>
    <lineage>
        <taxon>Bacteria</taxon>
        <taxon>Pseudomonadati</taxon>
        <taxon>Pseudomonadota</taxon>
        <taxon>Alphaproteobacteria</taxon>
        <taxon>Rhodobacterales</taxon>
        <taxon>Paracoccaceae</taxon>
        <taxon>Profundibacter</taxon>
    </lineage>
</organism>
<evidence type="ECO:0000256" key="4">
    <source>
        <dbReference type="ARBA" id="ARBA00023163"/>
    </source>
</evidence>
<gene>
    <name evidence="7" type="ORF">BAR1_03985</name>
</gene>
<feature type="domain" description="RNA polymerase sigma factor 70 region 4 type 2" evidence="5">
    <location>
        <begin position="104"/>
        <end position="153"/>
    </location>
</feature>
<dbReference type="NCBIfam" id="TIGR02937">
    <property type="entry name" value="sigma70-ECF"/>
    <property type="match status" value="1"/>
</dbReference>
<evidence type="ECO:0000313" key="7">
    <source>
        <dbReference type="EMBL" id="AXX99683.1"/>
    </source>
</evidence>
<dbReference type="Gene3D" id="1.10.10.10">
    <property type="entry name" value="Winged helix-like DNA-binding domain superfamily/Winged helix DNA-binding domain"/>
    <property type="match status" value="1"/>
</dbReference>
<dbReference type="Pfam" id="PF22029">
    <property type="entry name" value="PhyR_sigma2"/>
    <property type="match status" value="1"/>
</dbReference>